<name>A0ABY6TRN8_BIOOC</name>
<dbReference type="Pfam" id="PF01636">
    <property type="entry name" value="APH"/>
    <property type="match status" value="1"/>
</dbReference>
<comment type="caution">
    <text evidence="2">The sequence shown here is derived from an EMBL/GenBank/DDBJ whole genome shotgun (WGS) entry which is preliminary data.</text>
</comment>
<dbReference type="InterPro" id="IPR002575">
    <property type="entry name" value="Aminoglycoside_PTrfase"/>
</dbReference>
<dbReference type="PANTHER" id="PTHR21310:SF39">
    <property type="entry name" value="AMINOGLYCOSIDE PHOSPHOTRANSFERASE DOMAIN-CONTAINING PROTEIN"/>
    <property type="match status" value="1"/>
</dbReference>
<dbReference type="InterPro" id="IPR051678">
    <property type="entry name" value="AGP_Transferase"/>
</dbReference>
<dbReference type="EMBL" id="CABFNS010000368">
    <property type="protein sequence ID" value="VUC21297.1"/>
    <property type="molecule type" value="Genomic_DNA"/>
</dbReference>
<reference evidence="2 3" key="1">
    <citation type="submission" date="2019-06" db="EMBL/GenBank/DDBJ databases">
        <authorList>
            <person name="Broberg M."/>
        </authorList>
    </citation>
    <scope>NUCLEOTIDE SEQUENCE [LARGE SCALE GENOMIC DNA]</scope>
</reference>
<dbReference type="Gene3D" id="3.90.1200.10">
    <property type="match status" value="1"/>
</dbReference>
<keyword evidence="3" id="KW-1185">Reference proteome</keyword>
<organism evidence="2 3">
    <name type="scientific">Bionectria ochroleuca</name>
    <name type="common">Gliocladium roseum</name>
    <dbReference type="NCBI Taxonomy" id="29856"/>
    <lineage>
        <taxon>Eukaryota</taxon>
        <taxon>Fungi</taxon>
        <taxon>Dikarya</taxon>
        <taxon>Ascomycota</taxon>
        <taxon>Pezizomycotina</taxon>
        <taxon>Sordariomycetes</taxon>
        <taxon>Hypocreomycetidae</taxon>
        <taxon>Hypocreales</taxon>
        <taxon>Bionectriaceae</taxon>
        <taxon>Clonostachys</taxon>
    </lineage>
</organism>
<evidence type="ECO:0000259" key="1">
    <source>
        <dbReference type="PROSITE" id="PS50011"/>
    </source>
</evidence>
<dbReference type="PANTHER" id="PTHR21310">
    <property type="entry name" value="AMINOGLYCOSIDE PHOSPHOTRANSFERASE-RELATED-RELATED"/>
    <property type="match status" value="1"/>
</dbReference>
<dbReference type="Proteomes" id="UP000766486">
    <property type="component" value="Unassembled WGS sequence"/>
</dbReference>
<accession>A0ABY6TRN8</accession>
<sequence length="262" mass="30386">MTQADLPSRETVESLCEERGFKSNGFAFNDRIWVKYGTGATLAEAALQRYLCTKVDHNIVRIPEVFDAWKSEEKDYFSKVYILMENIQGEDYMTYSNNHTENVDSVFEAVVAAVRHIWEIPLPEKAKIGPLERQIPHDRFFGDYGAHRTFENLEELETWINNQLKEAEYKERVALQGEPLVICHGDIHPWNILVNGEGRVTFIDWGYSGIYTREFEELALIHQWNRDGAKLAKALHKALFGPKPTKQMRAFTLVANYNQWGR</sequence>
<dbReference type="InterPro" id="IPR000719">
    <property type="entry name" value="Prot_kinase_dom"/>
</dbReference>
<evidence type="ECO:0000313" key="3">
    <source>
        <dbReference type="Proteomes" id="UP000766486"/>
    </source>
</evidence>
<feature type="domain" description="Protein kinase" evidence="1">
    <location>
        <begin position="1"/>
        <end position="262"/>
    </location>
</feature>
<gene>
    <name evidence="2" type="ORF">CLO192961_LOCUS48743</name>
</gene>
<proteinExistence type="predicted"/>
<dbReference type="InterPro" id="IPR011009">
    <property type="entry name" value="Kinase-like_dom_sf"/>
</dbReference>
<dbReference type="SUPFAM" id="SSF56112">
    <property type="entry name" value="Protein kinase-like (PK-like)"/>
    <property type="match status" value="1"/>
</dbReference>
<evidence type="ECO:0000313" key="2">
    <source>
        <dbReference type="EMBL" id="VUC21297.1"/>
    </source>
</evidence>
<dbReference type="PROSITE" id="PS50011">
    <property type="entry name" value="PROTEIN_KINASE_DOM"/>
    <property type="match status" value="1"/>
</dbReference>
<protein>
    <recommendedName>
        <fullName evidence="1">Protein kinase domain-containing protein</fullName>
    </recommendedName>
</protein>